<dbReference type="CDD" id="cd03216">
    <property type="entry name" value="ABC_Carb_Monos_I"/>
    <property type="match status" value="1"/>
</dbReference>
<protein>
    <submittedName>
        <fullName evidence="6">Sugar ABC transporter ATP-binding protein</fullName>
    </submittedName>
</protein>
<accession>A0ABS7DJ86</accession>
<keyword evidence="3" id="KW-0547">Nucleotide-binding</keyword>
<dbReference type="PANTHER" id="PTHR43790:SF9">
    <property type="entry name" value="GALACTOFURANOSE TRANSPORTER ATP-BINDING PROTEIN YTFR"/>
    <property type="match status" value="1"/>
</dbReference>
<gene>
    <name evidence="6" type="ORF">J5W02_00895</name>
</gene>
<feature type="domain" description="ABC transporter" evidence="5">
    <location>
        <begin position="255"/>
        <end position="497"/>
    </location>
</feature>
<dbReference type="InterPro" id="IPR003593">
    <property type="entry name" value="AAA+_ATPase"/>
</dbReference>
<dbReference type="Pfam" id="PF00005">
    <property type="entry name" value="ABC_tran"/>
    <property type="match status" value="2"/>
</dbReference>
<dbReference type="Proteomes" id="UP000719942">
    <property type="component" value="Unassembled WGS sequence"/>
</dbReference>
<name>A0ABS7DJ86_9FIRM</name>
<keyword evidence="2" id="KW-0677">Repeat</keyword>
<dbReference type="PROSITE" id="PS50893">
    <property type="entry name" value="ABC_TRANSPORTER_2"/>
    <property type="match status" value="2"/>
</dbReference>
<evidence type="ECO:0000256" key="4">
    <source>
        <dbReference type="ARBA" id="ARBA00022840"/>
    </source>
</evidence>
<dbReference type="InterPro" id="IPR003439">
    <property type="entry name" value="ABC_transporter-like_ATP-bd"/>
</dbReference>
<dbReference type="GO" id="GO:0005524">
    <property type="term" value="F:ATP binding"/>
    <property type="evidence" value="ECO:0007669"/>
    <property type="project" value="UniProtKB-KW"/>
</dbReference>
<evidence type="ECO:0000313" key="6">
    <source>
        <dbReference type="EMBL" id="MBW7571354.1"/>
    </source>
</evidence>
<dbReference type="PANTHER" id="PTHR43790">
    <property type="entry name" value="CARBOHYDRATE TRANSPORT ATP-BINDING PROTEIN MG119-RELATED"/>
    <property type="match status" value="1"/>
</dbReference>
<keyword evidence="1" id="KW-0813">Transport</keyword>
<dbReference type="SUPFAM" id="SSF52540">
    <property type="entry name" value="P-loop containing nucleoside triphosphate hydrolases"/>
    <property type="match status" value="2"/>
</dbReference>
<dbReference type="Gene3D" id="3.40.50.300">
    <property type="entry name" value="P-loop containing nucleotide triphosphate hydrolases"/>
    <property type="match status" value="2"/>
</dbReference>
<dbReference type="CDD" id="cd03215">
    <property type="entry name" value="ABC_Carb_Monos_II"/>
    <property type="match status" value="1"/>
</dbReference>
<feature type="domain" description="ABC transporter" evidence="5">
    <location>
        <begin position="7"/>
        <end position="244"/>
    </location>
</feature>
<dbReference type="SMART" id="SM00382">
    <property type="entry name" value="AAA"/>
    <property type="match status" value="2"/>
</dbReference>
<dbReference type="InterPro" id="IPR027417">
    <property type="entry name" value="P-loop_NTPase"/>
</dbReference>
<keyword evidence="7" id="KW-1185">Reference proteome</keyword>
<dbReference type="PROSITE" id="PS00211">
    <property type="entry name" value="ABC_TRANSPORTER_1"/>
    <property type="match status" value="1"/>
</dbReference>
<dbReference type="InterPro" id="IPR050107">
    <property type="entry name" value="ABC_carbohydrate_import_ATPase"/>
</dbReference>
<sequence length="505" mass="56101">MMDEYILQMENINKAFPGVRVLHDVSFSVKQGEVHALMGENGAGKSTLMKILGGIYSMDSGKIKVNGEGAAISCVADAQRYGISLIHQEICLANNLSIAENIFMGREITGTVKGFLNFKAMVSEAQKILDSLNMKIDARTRVGKLSIAQQQMVEICRALSTNARIIVMDEPTASLSNKEIENLFLQIQKLKAANVAIIYISHRMDEIFKIADTITVLRDGERVGSMTTQELSPDTLIKMMVGRGLKEVFQKVKLNIGEDLLKVEGFNNQYLKNVHLNLKKGEILGISGLVGAGRTELARAIFGIDPLDSGKIFIDGKEVKIKCPQDAIQHGIALVPESRKEDGLFLNQTVSFNTTISILEKFIRFIHTDHKKENEILDNYINTFSIKMSSRNQLALELSGGNQQKIVISKWLATEPKILILDEPTRGIDVGAKAEIYQMMYQIAQYGVSIILISSELPEIINLSSRVAVMHEGELVKIIDMETEEISQEKIMYYAAGGWNNENSK</sequence>
<evidence type="ECO:0000313" key="7">
    <source>
        <dbReference type="Proteomes" id="UP000719942"/>
    </source>
</evidence>
<reference evidence="6 7" key="1">
    <citation type="submission" date="2021-03" db="EMBL/GenBank/DDBJ databases">
        <title>Caproiciproducens sp. nov. isolated from feces of cow.</title>
        <authorList>
            <person name="Choi J.-Y."/>
        </authorList>
    </citation>
    <scope>NUCLEOTIDE SEQUENCE [LARGE SCALE GENOMIC DNA]</scope>
    <source>
        <strain evidence="6 7">AGMB10547</strain>
    </source>
</reference>
<evidence type="ECO:0000256" key="3">
    <source>
        <dbReference type="ARBA" id="ARBA00022741"/>
    </source>
</evidence>
<dbReference type="InterPro" id="IPR017871">
    <property type="entry name" value="ABC_transporter-like_CS"/>
</dbReference>
<evidence type="ECO:0000256" key="2">
    <source>
        <dbReference type="ARBA" id="ARBA00022737"/>
    </source>
</evidence>
<organism evidence="6 7">
    <name type="scientific">Caproiciproducens faecalis</name>
    <dbReference type="NCBI Taxonomy" id="2820301"/>
    <lineage>
        <taxon>Bacteria</taxon>
        <taxon>Bacillati</taxon>
        <taxon>Bacillota</taxon>
        <taxon>Clostridia</taxon>
        <taxon>Eubacteriales</taxon>
        <taxon>Acutalibacteraceae</taxon>
        <taxon>Caproiciproducens</taxon>
    </lineage>
</organism>
<proteinExistence type="predicted"/>
<keyword evidence="4 6" id="KW-0067">ATP-binding</keyword>
<comment type="caution">
    <text evidence="6">The sequence shown here is derived from an EMBL/GenBank/DDBJ whole genome shotgun (WGS) entry which is preliminary data.</text>
</comment>
<dbReference type="EMBL" id="JAGFNZ010000001">
    <property type="protein sequence ID" value="MBW7571354.1"/>
    <property type="molecule type" value="Genomic_DNA"/>
</dbReference>
<evidence type="ECO:0000256" key="1">
    <source>
        <dbReference type="ARBA" id="ARBA00022448"/>
    </source>
</evidence>
<evidence type="ECO:0000259" key="5">
    <source>
        <dbReference type="PROSITE" id="PS50893"/>
    </source>
</evidence>